<dbReference type="SUPFAM" id="SSF52540">
    <property type="entry name" value="P-loop containing nucleoside triphosphate hydrolases"/>
    <property type="match status" value="2"/>
</dbReference>
<evidence type="ECO:0000256" key="3">
    <source>
        <dbReference type="ARBA" id="ARBA00022640"/>
    </source>
</evidence>
<keyword evidence="4" id="KW-0547">Nucleotide-binding</keyword>
<dbReference type="InterPro" id="IPR052381">
    <property type="entry name" value="AAA_domain_protein"/>
</dbReference>
<evidence type="ECO:0000256" key="1">
    <source>
        <dbReference type="ARBA" id="ARBA00004229"/>
    </source>
</evidence>
<evidence type="ECO:0000256" key="6">
    <source>
        <dbReference type="ARBA" id="ARBA00038088"/>
    </source>
</evidence>
<dbReference type="GO" id="GO:0016887">
    <property type="term" value="F:ATP hydrolysis activity"/>
    <property type="evidence" value="ECO:0007669"/>
    <property type="project" value="InterPro"/>
</dbReference>
<dbReference type="EMBL" id="KY709208">
    <property type="protein sequence ID" value="ARO90679.1"/>
    <property type="molecule type" value="Genomic_DNA"/>
</dbReference>
<dbReference type="SMART" id="SM00382">
    <property type="entry name" value="AAA"/>
    <property type="match status" value="1"/>
</dbReference>
<keyword evidence="2 9" id="KW-0150">Chloroplast</keyword>
<keyword evidence="5" id="KW-0067">ATP-binding</keyword>
<dbReference type="Gene3D" id="1.10.8.60">
    <property type="match status" value="1"/>
</dbReference>
<evidence type="ECO:0000256" key="2">
    <source>
        <dbReference type="ARBA" id="ARBA00022528"/>
    </source>
</evidence>
<sequence>MNFIQELDLLLKSKYPIIYVNSCEEERLEYTIGQFVTKKFSITLLYWDFVEGYQGNPNYYSIGSRNPAETLDFINNLSIPCVIILRDFNLFLNDNSIIRRLKNLYRSLRSKSITIIITSIELKIPTALKEIIAVLNFPLPDKSQINEEIIRIFDKLDYPIDSLFLNNLTQSCKGLSLEKVRKIFCKILTKYGKIEPSCLDLILIEKKNQISQTHILEFLSYKSTMSDIGGLKNLKKWLMLRSYSFSEQANLYGLPSPKGLLLAGIQGTGKSLVAKVIANEWDLPLLRLDIGKLFAGIIGESEFRVREMIEVAESLAPCILWIDEIDKGFFNPNFINDSGTTSRVFATFITWLSEKTSSVFIVATTNNIYSLPSELLRKGRFDEIFFIGLPSQMEREEIFSVHLSRVRPNSWKNYDIQSLSSLSDKFSGAEIKQSIIEAMHTAFYERREFCTNDICIALKNIIPLAYSHSEELTIIENLALSGKIRQASDS</sequence>
<dbReference type="AlphaFoldDB" id="A0A1X9PTL6"/>
<comment type="similarity">
    <text evidence="6">Belongs to the AAA ATPase family. Highly divergent.</text>
</comment>
<dbReference type="GO" id="GO:0005524">
    <property type="term" value="F:ATP binding"/>
    <property type="evidence" value="ECO:0007669"/>
    <property type="project" value="UniProtKB-KW"/>
</dbReference>
<dbReference type="InterPro" id="IPR003959">
    <property type="entry name" value="ATPase_AAA_core"/>
</dbReference>
<evidence type="ECO:0000313" key="9">
    <source>
        <dbReference type="EMBL" id="ARO90679.1"/>
    </source>
</evidence>
<dbReference type="RefSeq" id="YP_009369991.1">
    <property type="nucleotide sequence ID" value="NC_034776.1"/>
</dbReference>
<evidence type="ECO:0000259" key="8">
    <source>
        <dbReference type="SMART" id="SM00382"/>
    </source>
</evidence>
<geneLocation type="chloroplast" evidence="9"/>
<gene>
    <name evidence="9" type="primary">ycf46</name>
</gene>
<dbReference type="Pfam" id="PF00004">
    <property type="entry name" value="AAA"/>
    <property type="match status" value="1"/>
</dbReference>
<dbReference type="GO" id="GO:0009507">
    <property type="term" value="C:chloroplast"/>
    <property type="evidence" value="ECO:0007669"/>
    <property type="project" value="UniProtKB-SubCell"/>
</dbReference>
<dbReference type="PANTHER" id="PTHR42960">
    <property type="entry name" value="YCF46 PROTEIN"/>
    <property type="match status" value="1"/>
</dbReference>
<organism evidence="9">
    <name type="scientific">Boldia erythrosiphon</name>
    <dbReference type="NCBI Taxonomy" id="74908"/>
    <lineage>
        <taxon>Eukaryota</taxon>
        <taxon>Rhodophyta</taxon>
        <taxon>Compsopogonophyceae</taxon>
        <taxon>Compsopogonales</taxon>
        <taxon>Boldiaceae</taxon>
        <taxon>Boldia</taxon>
    </lineage>
</organism>
<dbReference type="Gene3D" id="3.40.50.300">
    <property type="entry name" value="P-loop containing nucleotide triphosphate hydrolases"/>
    <property type="match status" value="1"/>
</dbReference>
<dbReference type="GeneID" id="32891497"/>
<evidence type="ECO:0000256" key="7">
    <source>
        <dbReference type="ARBA" id="ARBA00040480"/>
    </source>
</evidence>
<name>A0A1X9PTL6_9RHOD</name>
<evidence type="ECO:0000256" key="4">
    <source>
        <dbReference type="ARBA" id="ARBA00022741"/>
    </source>
</evidence>
<comment type="subcellular location">
    <subcellularLocation>
        <location evidence="1">Plastid</location>
        <location evidence="1">Chloroplast</location>
    </subcellularLocation>
</comment>
<keyword evidence="3 9" id="KW-0934">Plastid</keyword>
<evidence type="ECO:0000256" key="5">
    <source>
        <dbReference type="ARBA" id="ARBA00022840"/>
    </source>
</evidence>
<protein>
    <recommendedName>
        <fullName evidence="7">Uncharacterized AAA domain-containing protein ycf46</fullName>
    </recommendedName>
</protein>
<reference evidence="9" key="1">
    <citation type="submission" date="2017-03" db="EMBL/GenBank/DDBJ databases">
        <title>The new red algal subphylum Proteorhodophytina comprises the largest and most divergent plastid genomes known.</title>
        <authorList>
            <person name="Munoz-Gomez S.A."/>
            <person name="Mejia-Franco F.G."/>
            <person name="Durnin K."/>
            <person name="Morgan C."/>
            <person name="Grisdale C.J."/>
            <person name="Archibald J.M."/>
            <person name="Slamovits C.H."/>
        </authorList>
    </citation>
    <scope>NUCLEOTIDE SEQUENCE</scope>
    <source>
        <strain evidence="9">UTEX LB2858</strain>
    </source>
</reference>
<feature type="domain" description="AAA+ ATPase" evidence="8">
    <location>
        <begin position="256"/>
        <end position="391"/>
    </location>
</feature>
<dbReference type="InterPro" id="IPR027417">
    <property type="entry name" value="P-loop_NTPase"/>
</dbReference>
<accession>A0A1X9PTL6</accession>
<dbReference type="PANTHER" id="PTHR42960:SF1">
    <property type="entry name" value="YCF46 PROTEIN"/>
    <property type="match status" value="1"/>
</dbReference>
<dbReference type="InterPro" id="IPR003593">
    <property type="entry name" value="AAA+_ATPase"/>
</dbReference>
<dbReference type="CDD" id="cd19507">
    <property type="entry name" value="RecA-like_Ycf46-like"/>
    <property type="match status" value="1"/>
</dbReference>
<proteinExistence type="inferred from homology"/>